<keyword evidence="3" id="KW-1185">Reference proteome</keyword>
<protein>
    <submittedName>
        <fullName evidence="2">Uncharacterized protein</fullName>
    </submittedName>
</protein>
<sequence>MAQVQRQNRKLKLLCKNHLREFENLRKQFCIMAY</sequence>
<reference evidence="2" key="1">
    <citation type="submission" date="2020-09" db="EMBL/GenBank/DDBJ databases">
        <title>Genome-Enabled Discovery of Anthraquinone Biosynthesis in Senna tora.</title>
        <authorList>
            <person name="Kang S.-H."/>
            <person name="Pandey R.P."/>
            <person name="Lee C.-M."/>
            <person name="Sim J.-S."/>
            <person name="Jeong J.-T."/>
            <person name="Choi B.-S."/>
            <person name="Jung M."/>
            <person name="Ginzburg D."/>
            <person name="Zhao K."/>
            <person name="Won S.Y."/>
            <person name="Oh T.-J."/>
            <person name="Yu Y."/>
            <person name="Kim N.-H."/>
            <person name="Lee O.R."/>
            <person name="Lee T.-H."/>
            <person name="Bashyal P."/>
            <person name="Kim T.-S."/>
            <person name="Lee W.-H."/>
            <person name="Kawkins C."/>
            <person name="Kim C.-K."/>
            <person name="Kim J.S."/>
            <person name="Ahn B.O."/>
            <person name="Rhee S.Y."/>
            <person name="Sohng J.K."/>
        </authorList>
    </citation>
    <scope>NUCLEOTIDE SEQUENCE</scope>
    <source>
        <tissue evidence="2">Leaf</tissue>
    </source>
</reference>
<evidence type="ECO:0000313" key="3">
    <source>
        <dbReference type="Proteomes" id="UP000634136"/>
    </source>
</evidence>
<evidence type="ECO:0000256" key="1">
    <source>
        <dbReference type="SAM" id="Coils"/>
    </source>
</evidence>
<organism evidence="2 3">
    <name type="scientific">Senna tora</name>
    <dbReference type="NCBI Taxonomy" id="362788"/>
    <lineage>
        <taxon>Eukaryota</taxon>
        <taxon>Viridiplantae</taxon>
        <taxon>Streptophyta</taxon>
        <taxon>Embryophyta</taxon>
        <taxon>Tracheophyta</taxon>
        <taxon>Spermatophyta</taxon>
        <taxon>Magnoliopsida</taxon>
        <taxon>eudicotyledons</taxon>
        <taxon>Gunneridae</taxon>
        <taxon>Pentapetalae</taxon>
        <taxon>rosids</taxon>
        <taxon>fabids</taxon>
        <taxon>Fabales</taxon>
        <taxon>Fabaceae</taxon>
        <taxon>Caesalpinioideae</taxon>
        <taxon>Cassia clade</taxon>
        <taxon>Senna</taxon>
    </lineage>
</organism>
<name>A0A834W6I9_9FABA</name>
<keyword evidence="1" id="KW-0175">Coiled coil</keyword>
<proteinExistence type="predicted"/>
<dbReference type="AlphaFoldDB" id="A0A834W6I9"/>
<accession>A0A834W6I9</accession>
<dbReference type="EMBL" id="JAAIUW010000012">
    <property type="protein sequence ID" value="KAF7807726.1"/>
    <property type="molecule type" value="Genomic_DNA"/>
</dbReference>
<evidence type="ECO:0000313" key="2">
    <source>
        <dbReference type="EMBL" id="KAF7807726.1"/>
    </source>
</evidence>
<feature type="coiled-coil region" evidence="1">
    <location>
        <begin position="1"/>
        <end position="28"/>
    </location>
</feature>
<gene>
    <name evidence="2" type="ORF">G2W53_039887</name>
</gene>
<dbReference type="Proteomes" id="UP000634136">
    <property type="component" value="Unassembled WGS sequence"/>
</dbReference>
<comment type="caution">
    <text evidence="2">The sequence shown here is derived from an EMBL/GenBank/DDBJ whole genome shotgun (WGS) entry which is preliminary data.</text>
</comment>